<keyword evidence="1" id="KW-0812">Transmembrane</keyword>
<proteinExistence type="predicted"/>
<evidence type="ECO:0000313" key="2">
    <source>
        <dbReference type="EMBL" id="PLW66812.1"/>
    </source>
</evidence>
<keyword evidence="1" id="KW-0472">Membrane</keyword>
<name>A0A2N5WX40_9GAMM</name>
<feature type="transmembrane region" description="Helical" evidence="1">
    <location>
        <begin position="142"/>
        <end position="157"/>
    </location>
</feature>
<feature type="transmembrane region" description="Helical" evidence="1">
    <location>
        <begin position="119"/>
        <end position="136"/>
    </location>
</feature>
<dbReference type="OrthoDB" id="9786218at2"/>
<comment type="caution">
    <text evidence="2">The sequence shown here is derived from an EMBL/GenBank/DDBJ whole genome shotgun (WGS) entry which is preliminary data.</text>
</comment>
<evidence type="ECO:0000256" key="1">
    <source>
        <dbReference type="SAM" id="Phobius"/>
    </source>
</evidence>
<protein>
    <recommendedName>
        <fullName evidence="4">Glycosyltransferase RgtA/B/C/D-like domain-containing protein</fullName>
    </recommendedName>
</protein>
<keyword evidence="1" id="KW-1133">Transmembrane helix</keyword>
<organism evidence="2 3">
    <name type="scientific">Pseudohalioglobus lutimaris</name>
    <dbReference type="NCBI Taxonomy" id="1737061"/>
    <lineage>
        <taxon>Bacteria</taxon>
        <taxon>Pseudomonadati</taxon>
        <taxon>Pseudomonadota</taxon>
        <taxon>Gammaproteobacteria</taxon>
        <taxon>Cellvibrionales</taxon>
        <taxon>Halieaceae</taxon>
        <taxon>Pseudohalioglobus</taxon>
    </lineage>
</organism>
<feature type="transmembrane region" description="Helical" evidence="1">
    <location>
        <begin position="307"/>
        <end position="325"/>
    </location>
</feature>
<feature type="transmembrane region" description="Helical" evidence="1">
    <location>
        <begin position="331"/>
        <end position="349"/>
    </location>
</feature>
<feature type="transmembrane region" description="Helical" evidence="1">
    <location>
        <begin position="283"/>
        <end position="300"/>
    </location>
</feature>
<dbReference type="Proteomes" id="UP000235005">
    <property type="component" value="Unassembled WGS sequence"/>
</dbReference>
<feature type="transmembrane region" description="Helical" evidence="1">
    <location>
        <begin position="12"/>
        <end position="30"/>
    </location>
</feature>
<gene>
    <name evidence="2" type="ORF">C0039_19920</name>
</gene>
<evidence type="ECO:0008006" key="4">
    <source>
        <dbReference type="Google" id="ProtNLM"/>
    </source>
</evidence>
<reference evidence="2 3" key="1">
    <citation type="submission" date="2018-01" db="EMBL/GenBank/DDBJ databases">
        <title>The draft genome sequence of Halioglobus lutimaris HF004.</title>
        <authorList>
            <person name="Du Z.-J."/>
            <person name="Shi M.-J."/>
        </authorList>
    </citation>
    <scope>NUCLEOTIDE SEQUENCE [LARGE SCALE GENOMIC DNA]</scope>
    <source>
        <strain evidence="2 3">HF004</strain>
    </source>
</reference>
<feature type="transmembrane region" description="Helical" evidence="1">
    <location>
        <begin position="164"/>
        <end position="193"/>
    </location>
</feature>
<feature type="transmembrane region" description="Helical" evidence="1">
    <location>
        <begin position="78"/>
        <end position="107"/>
    </location>
</feature>
<dbReference type="RefSeq" id="WP_076000075.1">
    <property type="nucleotide sequence ID" value="NZ_PKUS01000047.1"/>
</dbReference>
<dbReference type="EMBL" id="PKUS01000047">
    <property type="protein sequence ID" value="PLW66812.1"/>
    <property type="molecule type" value="Genomic_DNA"/>
</dbReference>
<keyword evidence="3" id="KW-1185">Reference proteome</keyword>
<sequence>MVSARPAPASELLQIMLLLAGALLFLSFGFTEMAGSDMWWHIAAGRELLQTGSLWMVDDWSFSRHGQDWLNHEWLADVIYYGWVSAFGLHSLVYWKWLVVIATFCLLQRALYRETGDAIAAFMAAAIAAAMAAPFIDVRPHLYTLLFYCLLVYLLLGQKPRRWVLGLLFLVWVNLHGGFFFGLMALGVLVFPWRRLSPAAIRAALVTGLICVAVSTLNPSGLKTFLYPLVYAFDSSSPYRGIGEWHSPFSAGGIRSPLFFLLMWAPLLAVLYLLPPVRRVTGVPWEGLALTALTLAMAITSRRFIPIFAISLALMMAPLLAAFFQQVRFPVTRYAVALVALAFACLRLLPYPLQAAPAFHYLTAEYGYPEDTIDFLQANQLSGNVYAYFNWGGYLHWRSDGQFKVFIDGRADTLYDAEQYYHYVSVMAGKPGWIEQVEASGADFMLWPYSRYGGQEKLKALLGTGRWRALFQDSVSWIAVRNDVPLPAQPALPAESPMRELTRAMVAYRNGAPEKSLAAVRRVRAEIPWQKTACQLEITLLRSTGDEQGAEDVLWDCLGYFPTAMLR</sequence>
<dbReference type="AlphaFoldDB" id="A0A2N5WX40"/>
<feature type="transmembrane region" description="Helical" evidence="1">
    <location>
        <begin position="258"/>
        <end position="277"/>
    </location>
</feature>
<accession>A0A2N5WX40</accession>
<evidence type="ECO:0000313" key="3">
    <source>
        <dbReference type="Proteomes" id="UP000235005"/>
    </source>
</evidence>